<dbReference type="Proteomes" id="UP001500908">
    <property type="component" value="Unassembled WGS sequence"/>
</dbReference>
<protein>
    <submittedName>
        <fullName evidence="8">Signal peptide peptidase SppA</fullName>
    </submittedName>
</protein>
<dbReference type="InterPro" id="IPR004634">
    <property type="entry name" value="Pept_S49_pIV"/>
</dbReference>
<dbReference type="EMBL" id="BAABDD010000026">
    <property type="protein sequence ID" value="GAA3758075.1"/>
    <property type="molecule type" value="Genomic_DNA"/>
</dbReference>
<organism evidence="8 9">
    <name type="scientific">Salinactinospora qingdaonensis</name>
    <dbReference type="NCBI Taxonomy" id="702744"/>
    <lineage>
        <taxon>Bacteria</taxon>
        <taxon>Bacillati</taxon>
        <taxon>Actinomycetota</taxon>
        <taxon>Actinomycetes</taxon>
        <taxon>Streptosporangiales</taxon>
        <taxon>Nocardiopsidaceae</taxon>
        <taxon>Salinactinospora</taxon>
    </lineage>
</organism>
<comment type="caution">
    <text evidence="8">The sequence shown here is derived from an EMBL/GenBank/DDBJ whole genome shotgun (WGS) entry which is preliminary data.</text>
</comment>
<evidence type="ECO:0000256" key="3">
    <source>
        <dbReference type="ARBA" id="ARBA00022670"/>
    </source>
</evidence>
<gene>
    <name evidence="8" type="primary">sppA</name>
    <name evidence="8" type="ORF">GCM10022402_40290</name>
</gene>
<keyword evidence="3" id="KW-0645">Protease</keyword>
<evidence type="ECO:0000256" key="5">
    <source>
        <dbReference type="ARBA" id="ARBA00022825"/>
    </source>
</evidence>
<reference evidence="9" key="1">
    <citation type="journal article" date="2019" name="Int. J. Syst. Evol. Microbiol.">
        <title>The Global Catalogue of Microorganisms (GCM) 10K type strain sequencing project: providing services to taxonomists for standard genome sequencing and annotation.</title>
        <authorList>
            <consortium name="The Broad Institute Genomics Platform"/>
            <consortium name="The Broad Institute Genome Sequencing Center for Infectious Disease"/>
            <person name="Wu L."/>
            <person name="Ma J."/>
        </authorList>
    </citation>
    <scope>NUCLEOTIDE SEQUENCE [LARGE SCALE GENOMIC DNA]</scope>
    <source>
        <strain evidence="9">JCM 17137</strain>
    </source>
</reference>
<name>A0ABP7G9P8_9ACTN</name>
<evidence type="ECO:0000256" key="1">
    <source>
        <dbReference type="ARBA" id="ARBA00004370"/>
    </source>
</evidence>
<evidence type="ECO:0000313" key="8">
    <source>
        <dbReference type="EMBL" id="GAA3758075.1"/>
    </source>
</evidence>
<comment type="similarity">
    <text evidence="2">Belongs to the peptidase S49 family.</text>
</comment>
<dbReference type="CDD" id="cd07023">
    <property type="entry name" value="S49_Sppa_N_C"/>
    <property type="match status" value="1"/>
</dbReference>
<comment type="subcellular location">
    <subcellularLocation>
        <location evidence="1">Membrane</location>
    </subcellularLocation>
</comment>
<feature type="domain" description="Peptidase S49" evidence="7">
    <location>
        <begin position="96"/>
        <end position="244"/>
    </location>
</feature>
<dbReference type="NCBIfam" id="TIGR00705">
    <property type="entry name" value="SppA_67K"/>
    <property type="match status" value="1"/>
</dbReference>
<dbReference type="PIRSF" id="PIRSF001217">
    <property type="entry name" value="Protease_4_SppA"/>
    <property type="match status" value="1"/>
</dbReference>
<evidence type="ECO:0000259" key="7">
    <source>
        <dbReference type="Pfam" id="PF01343"/>
    </source>
</evidence>
<evidence type="ECO:0000313" key="9">
    <source>
        <dbReference type="Proteomes" id="UP001500908"/>
    </source>
</evidence>
<evidence type="ECO:0000256" key="2">
    <source>
        <dbReference type="ARBA" id="ARBA00008683"/>
    </source>
</evidence>
<dbReference type="PANTHER" id="PTHR33209:SF1">
    <property type="entry name" value="PEPTIDASE S49 DOMAIN-CONTAINING PROTEIN"/>
    <property type="match status" value="1"/>
</dbReference>
<dbReference type="InterPro" id="IPR004635">
    <property type="entry name" value="Pept_S49_SppA"/>
</dbReference>
<dbReference type="InterPro" id="IPR047217">
    <property type="entry name" value="S49_SppA_67K_type_N"/>
</dbReference>
<keyword evidence="6" id="KW-0472">Membrane</keyword>
<keyword evidence="5" id="KW-0720">Serine protease</keyword>
<evidence type="ECO:0000256" key="4">
    <source>
        <dbReference type="ARBA" id="ARBA00022801"/>
    </source>
</evidence>
<feature type="domain" description="Peptidase S49" evidence="7">
    <location>
        <begin position="359"/>
        <end position="507"/>
    </location>
</feature>
<dbReference type="SUPFAM" id="SSF52096">
    <property type="entry name" value="ClpP/crotonase"/>
    <property type="match status" value="2"/>
</dbReference>
<evidence type="ECO:0000256" key="6">
    <source>
        <dbReference type="ARBA" id="ARBA00023136"/>
    </source>
</evidence>
<dbReference type="CDD" id="cd07018">
    <property type="entry name" value="S49_SppA_67K_type"/>
    <property type="match status" value="1"/>
</dbReference>
<keyword evidence="4" id="KW-0378">Hydrolase</keyword>
<dbReference type="Gene3D" id="3.90.226.10">
    <property type="entry name" value="2-enoyl-CoA Hydratase, Chain A, domain 1"/>
    <property type="match status" value="3"/>
</dbReference>
<dbReference type="NCBIfam" id="TIGR00706">
    <property type="entry name" value="SppA_dom"/>
    <property type="match status" value="1"/>
</dbReference>
<accession>A0ABP7G9P8</accession>
<keyword evidence="9" id="KW-1185">Reference proteome</keyword>
<dbReference type="Pfam" id="PF01343">
    <property type="entry name" value="Peptidase_S49"/>
    <property type="match status" value="2"/>
</dbReference>
<dbReference type="RefSeq" id="WP_344974781.1">
    <property type="nucleotide sequence ID" value="NZ_BAABDD010000026.1"/>
</dbReference>
<dbReference type="PANTHER" id="PTHR33209">
    <property type="entry name" value="PROTEASE 4"/>
    <property type="match status" value="1"/>
</dbReference>
<proteinExistence type="inferred from homology"/>
<dbReference type="InterPro" id="IPR047272">
    <property type="entry name" value="S49_SppA_C"/>
</dbReference>
<sequence>MVEVAKLLEPVSKLRQRRAGPLVLELDLTEGISDESPGDPLGQLLAMRRQRLFDILEGIRRGARDPRVKALIAKIGSAPISFGKLQELRTAVGVFRASGKPALAWSESFGDFGPGTASYYLATAFSEIALVPSGAVGLTGLSVTNRFLRDAVEKLGVDYEIGARHEYKNAVNMLTERDFTGPHREATERIVASLTEQVVEGISEGRGLSAQDVRSLIDRGPFISHEALEAGLVDRLGYRDEIYGELLGRFRGPESEHEGARLQFVSRYQRAQTLASRVPAVQRGEYVALVSGIGQIIPGRSRRSPLGGSSAMGSDTVAAAFRAARADPKARAVVFRVDSGGGSYTASDVIRREVKLTSEAGKPVVVSMGDVAASGGYFIALGADSIVAKPGTLTGSIGVFIVKAVLSELMGKLGISSDSIDAGSHATMYSTDRKFSESEWERVNAMLDHVYDDFTAKVAEARGMTREQVHEVARGRVWTGADAHTHGLVDELGGVETAAGIARKRAGLPSMTALRPFPQPNPLERLVPPESSEDKTAARLRVSSWGPLAELSARIGLPAAGPLVMPGTWEIR</sequence>
<dbReference type="InterPro" id="IPR029045">
    <property type="entry name" value="ClpP/crotonase-like_dom_sf"/>
</dbReference>
<dbReference type="InterPro" id="IPR002142">
    <property type="entry name" value="Peptidase_S49"/>
</dbReference>